<keyword evidence="10" id="KW-1185">Reference proteome</keyword>
<dbReference type="Pfam" id="PF05875">
    <property type="entry name" value="Ceramidase"/>
    <property type="match status" value="1"/>
</dbReference>
<proteinExistence type="inferred from homology"/>
<feature type="transmembrane region" description="Helical" evidence="9">
    <location>
        <begin position="64"/>
        <end position="83"/>
    </location>
</feature>
<dbReference type="PANTHER" id="PTHR46139:SF3">
    <property type="entry name" value="ALKALINE CERAMIDASE"/>
    <property type="match status" value="1"/>
</dbReference>
<feature type="binding site" evidence="8">
    <location>
        <position position="82"/>
    </location>
    <ligand>
        <name>Zn(2+)</name>
        <dbReference type="ChEBI" id="CHEBI:29105"/>
        <note>catalytic</note>
    </ligand>
</feature>
<feature type="binding site" evidence="7">
    <location>
        <position position="17"/>
    </location>
    <ligand>
        <name>Ca(2+)</name>
        <dbReference type="ChEBI" id="CHEBI:29108"/>
    </ligand>
</feature>
<evidence type="ECO:0000256" key="5">
    <source>
        <dbReference type="ARBA" id="ARBA00022989"/>
    </source>
</evidence>
<keyword evidence="3 9" id="KW-0812">Transmembrane</keyword>
<name>A0A914WYN2_9BILA</name>
<evidence type="ECO:0000256" key="9">
    <source>
        <dbReference type="RuleBase" id="RU364079"/>
    </source>
</evidence>
<evidence type="ECO:0000256" key="4">
    <source>
        <dbReference type="ARBA" id="ARBA00022801"/>
    </source>
</evidence>
<comment type="similarity">
    <text evidence="2 9">Belongs to the alkaline ceramidase family.</text>
</comment>
<comment type="function">
    <text evidence="9">Hydrolyzes the sphingolipid ceramide into sphingosine and free fatty acid.</text>
</comment>
<dbReference type="GO" id="GO:0016020">
    <property type="term" value="C:membrane"/>
    <property type="evidence" value="ECO:0007669"/>
    <property type="project" value="UniProtKB-SubCell"/>
</dbReference>
<keyword evidence="4 9" id="KW-0378">Hydrolase</keyword>
<feature type="binding site" evidence="7">
    <location>
        <position position="19"/>
    </location>
    <ligand>
        <name>Ca(2+)</name>
        <dbReference type="ChEBI" id="CHEBI:29108"/>
    </ligand>
</feature>
<feature type="transmembrane region" description="Helical" evidence="9">
    <location>
        <begin position="215"/>
        <end position="235"/>
    </location>
</feature>
<dbReference type="GO" id="GO:0046872">
    <property type="term" value="F:metal ion binding"/>
    <property type="evidence" value="ECO:0007669"/>
    <property type="project" value="UniProtKB-KW"/>
</dbReference>
<feature type="binding site" evidence="8">
    <location>
        <position position="212"/>
    </location>
    <ligand>
        <name>Zn(2+)</name>
        <dbReference type="ChEBI" id="CHEBI:29105"/>
        <note>catalytic</note>
    </ligand>
</feature>
<reference evidence="11" key="1">
    <citation type="submission" date="2022-11" db="UniProtKB">
        <authorList>
            <consortium name="WormBaseParasite"/>
        </authorList>
    </citation>
    <scope>IDENTIFICATION</scope>
</reference>
<dbReference type="PANTHER" id="PTHR46139">
    <property type="entry name" value="ALKALINE CERAMIDASE"/>
    <property type="match status" value="1"/>
</dbReference>
<protein>
    <recommendedName>
        <fullName evidence="9">Alkaline ceramidase</fullName>
        <ecNumber evidence="9">3.5.1.-</ecNumber>
    </recommendedName>
</protein>
<feature type="transmembrane region" description="Helical" evidence="9">
    <location>
        <begin position="95"/>
        <end position="113"/>
    </location>
</feature>
<evidence type="ECO:0000256" key="2">
    <source>
        <dbReference type="ARBA" id="ARBA00009780"/>
    </source>
</evidence>
<evidence type="ECO:0000256" key="7">
    <source>
        <dbReference type="PIRSR" id="PIRSR608901-1"/>
    </source>
</evidence>
<organism evidence="10 11">
    <name type="scientific">Plectus sambesii</name>
    <dbReference type="NCBI Taxonomy" id="2011161"/>
    <lineage>
        <taxon>Eukaryota</taxon>
        <taxon>Metazoa</taxon>
        <taxon>Ecdysozoa</taxon>
        <taxon>Nematoda</taxon>
        <taxon>Chromadorea</taxon>
        <taxon>Plectida</taxon>
        <taxon>Plectina</taxon>
        <taxon>Plectoidea</taxon>
        <taxon>Plectidae</taxon>
        <taxon>Plectus</taxon>
    </lineage>
</organism>
<sequence>MIPITGEWFEPGSGFSWCESAYKYQVVSFIAEFANTVTNLPIIVLPLVNIALMRKYIAEVNPMLVVPHLLMTTNGLASAYYHATLNIFGQLIDELSILWLILLCLTAYLPVLRLFPPKLAPHIRFIRLTIVLVTLIVSIFAFLKPSVNAFALMIISIPSVVVIFYEGMKAGSKDASTAAWFVFVLWALACAFWCADRALCDVWLRLGTPYLHAVFHLLSSVSAYTVFVIFSWLDVERRRPQHGFRAAIRFFPRQCGVFGFPYITLTSRAAQE</sequence>
<keyword evidence="7" id="KW-0106">Calcium</keyword>
<feature type="transmembrane region" description="Helical" evidence="9">
    <location>
        <begin position="33"/>
        <end position="52"/>
    </location>
</feature>
<dbReference type="EC" id="3.5.1.-" evidence="9"/>
<dbReference type="Proteomes" id="UP000887566">
    <property type="component" value="Unplaced"/>
</dbReference>
<evidence type="ECO:0000256" key="3">
    <source>
        <dbReference type="ARBA" id="ARBA00022692"/>
    </source>
</evidence>
<feature type="transmembrane region" description="Helical" evidence="9">
    <location>
        <begin position="125"/>
        <end position="143"/>
    </location>
</feature>
<evidence type="ECO:0000313" key="10">
    <source>
        <dbReference type="Proteomes" id="UP000887566"/>
    </source>
</evidence>
<feature type="binding site" evidence="7">
    <location>
        <position position="32"/>
    </location>
    <ligand>
        <name>Ca(2+)</name>
        <dbReference type="ChEBI" id="CHEBI:29108"/>
    </ligand>
</feature>
<comment type="cofactor">
    <cofactor evidence="8">
        <name>Zn(2+)</name>
        <dbReference type="ChEBI" id="CHEBI:29105"/>
    </cofactor>
</comment>
<evidence type="ECO:0000256" key="8">
    <source>
        <dbReference type="PIRSR" id="PIRSR608901-2"/>
    </source>
</evidence>
<evidence type="ECO:0000256" key="1">
    <source>
        <dbReference type="ARBA" id="ARBA00004141"/>
    </source>
</evidence>
<evidence type="ECO:0000256" key="6">
    <source>
        <dbReference type="ARBA" id="ARBA00023136"/>
    </source>
</evidence>
<evidence type="ECO:0000313" key="11">
    <source>
        <dbReference type="WBParaSite" id="PSAMB.scaffold575size46759.g7149.t1"/>
    </source>
</evidence>
<dbReference type="InterPro" id="IPR008901">
    <property type="entry name" value="ACER"/>
</dbReference>
<keyword evidence="8" id="KW-0862">Zinc</keyword>
<feature type="transmembrane region" description="Helical" evidence="9">
    <location>
        <begin position="149"/>
        <end position="165"/>
    </location>
</feature>
<dbReference type="GO" id="GO:0046514">
    <property type="term" value="P:ceramide catabolic process"/>
    <property type="evidence" value="ECO:0007669"/>
    <property type="project" value="TreeGrafter"/>
</dbReference>
<feature type="binding site" evidence="8">
    <location>
        <position position="216"/>
    </location>
    <ligand>
        <name>Zn(2+)</name>
        <dbReference type="ChEBI" id="CHEBI:29105"/>
        <note>catalytic</note>
    </ligand>
</feature>
<dbReference type="AlphaFoldDB" id="A0A914WYN2"/>
<feature type="transmembrane region" description="Helical" evidence="9">
    <location>
        <begin position="177"/>
        <end position="195"/>
    </location>
</feature>
<dbReference type="GO" id="GO:0016811">
    <property type="term" value="F:hydrolase activity, acting on carbon-nitrogen (but not peptide) bonds, in linear amides"/>
    <property type="evidence" value="ECO:0007669"/>
    <property type="project" value="InterPro"/>
</dbReference>
<dbReference type="WBParaSite" id="PSAMB.scaffold575size46759.g7149.t1">
    <property type="protein sequence ID" value="PSAMB.scaffold575size46759.g7149.t1"/>
    <property type="gene ID" value="PSAMB.scaffold575size46759.g7149"/>
</dbReference>
<keyword evidence="9" id="KW-0443">Lipid metabolism</keyword>
<keyword evidence="6 9" id="KW-0472">Membrane</keyword>
<keyword evidence="7" id="KW-0479">Metal-binding</keyword>
<keyword evidence="5 9" id="KW-1133">Transmembrane helix</keyword>
<comment type="subcellular location">
    <subcellularLocation>
        <location evidence="1">Membrane</location>
        <topology evidence="1">Multi-pass membrane protein</topology>
    </subcellularLocation>
</comment>
<accession>A0A914WYN2</accession>